<evidence type="ECO:0000313" key="1">
    <source>
        <dbReference type="EMBL" id="KAG5204803.1"/>
    </source>
</evidence>
<name>A0A836A708_SHEEP</name>
<proteinExistence type="predicted"/>
<sequence>MANSDEEAIAKRCVHLRPDALADPALVSLHLLPCEVRVNPPTSVGRFFCPAIHPPVSRRIGSVVSGPAVYVARRYRKAENQSLKLKATNPFTQINPFFSVEPESLRQ</sequence>
<comment type="caution">
    <text evidence="1">The sequence shown here is derived from an EMBL/GenBank/DDBJ whole genome shotgun (WGS) entry which is preliminary data.</text>
</comment>
<evidence type="ECO:0000313" key="2">
    <source>
        <dbReference type="Proteomes" id="UP000664991"/>
    </source>
</evidence>
<dbReference type="Gene3D" id="2.40.128.680">
    <property type="match status" value="1"/>
</dbReference>
<organism evidence="1 2">
    <name type="scientific">Ovis aries</name>
    <name type="common">Sheep</name>
    <dbReference type="NCBI Taxonomy" id="9940"/>
    <lineage>
        <taxon>Eukaryota</taxon>
        <taxon>Metazoa</taxon>
        <taxon>Chordata</taxon>
        <taxon>Craniata</taxon>
        <taxon>Vertebrata</taxon>
        <taxon>Euteleostomi</taxon>
        <taxon>Mammalia</taxon>
        <taxon>Eutheria</taxon>
        <taxon>Laurasiatheria</taxon>
        <taxon>Artiodactyla</taxon>
        <taxon>Ruminantia</taxon>
        <taxon>Pecora</taxon>
        <taxon>Bovidae</taxon>
        <taxon>Caprinae</taxon>
        <taxon>Ovis</taxon>
    </lineage>
</organism>
<dbReference type="EMBL" id="JAEMGP010000009">
    <property type="protein sequence ID" value="KAG5204803.1"/>
    <property type="molecule type" value="Genomic_DNA"/>
</dbReference>
<dbReference type="GO" id="GO:0032299">
    <property type="term" value="C:ribonuclease H2 complex"/>
    <property type="evidence" value="ECO:0007669"/>
    <property type="project" value="TreeGrafter"/>
</dbReference>
<gene>
    <name evidence="1" type="ORF">JEQ12_019248</name>
</gene>
<protein>
    <submittedName>
        <fullName evidence="1">Uncharacterized protein</fullName>
    </submittedName>
</protein>
<dbReference type="InterPro" id="IPR052863">
    <property type="entry name" value="RNase_H2_subunit_C"/>
</dbReference>
<dbReference type="PANTHER" id="PTHR47063:SF1">
    <property type="entry name" value="RIBONUCLEASE H2 SUBUNIT C"/>
    <property type="match status" value="1"/>
</dbReference>
<dbReference type="Proteomes" id="UP000664991">
    <property type="component" value="Unassembled WGS sequence"/>
</dbReference>
<dbReference type="PANTHER" id="PTHR47063">
    <property type="entry name" value="RIBONUCLEASE H2 SUBUNIT C"/>
    <property type="match status" value="1"/>
</dbReference>
<reference evidence="1 2" key="1">
    <citation type="submission" date="2020-12" db="EMBL/GenBank/DDBJ databases">
        <title>De novo assembly of Tibetan sheep genome.</title>
        <authorList>
            <person name="Li X."/>
        </authorList>
    </citation>
    <scope>NUCLEOTIDE SEQUENCE [LARGE SCALE GENOMIC DNA]</scope>
    <source>
        <tissue evidence="1">Heart</tissue>
    </source>
</reference>
<accession>A0A836A708</accession>
<dbReference type="AlphaFoldDB" id="A0A836A708"/>
<dbReference type="GO" id="GO:0006401">
    <property type="term" value="P:RNA catabolic process"/>
    <property type="evidence" value="ECO:0007669"/>
    <property type="project" value="TreeGrafter"/>
</dbReference>